<dbReference type="InterPro" id="IPR043143">
    <property type="entry name" value="Mal/L-sulf/L-lact_DH-like_NADP"/>
</dbReference>
<proteinExistence type="inferred from homology"/>
<evidence type="ECO:0008006" key="4">
    <source>
        <dbReference type="Google" id="ProtNLM"/>
    </source>
</evidence>
<dbReference type="VEuPathDB" id="CryptoDB:Cvel_2977"/>
<dbReference type="InterPro" id="IPR043144">
    <property type="entry name" value="Mal/L-sulf/L-lact_DH-like_ah"/>
</dbReference>
<reference evidence="3" key="1">
    <citation type="submission" date="2014-11" db="EMBL/GenBank/DDBJ databases">
        <authorList>
            <person name="Otto D Thomas"/>
            <person name="Naeem Raeece"/>
        </authorList>
    </citation>
    <scope>NUCLEOTIDE SEQUENCE</scope>
</reference>
<dbReference type="Gene3D" id="1.10.1530.10">
    <property type="match status" value="1"/>
</dbReference>
<keyword evidence="2" id="KW-0560">Oxidoreductase</keyword>
<dbReference type="PANTHER" id="PTHR11091">
    <property type="entry name" value="OXIDOREDUCTASE-RELATED"/>
    <property type="match status" value="1"/>
</dbReference>
<evidence type="ECO:0000256" key="2">
    <source>
        <dbReference type="ARBA" id="ARBA00023002"/>
    </source>
</evidence>
<dbReference type="PANTHER" id="PTHR11091:SF0">
    <property type="entry name" value="MALATE DEHYDROGENASE"/>
    <property type="match status" value="1"/>
</dbReference>
<dbReference type="PhylomeDB" id="A0A0G4F8X2"/>
<gene>
    <name evidence="3" type="ORF">Cvel_2977</name>
</gene>
<dbReference type="InterPro" id="IPR036111">
    <property type="entry name" value="Mal/L-sulfo/L-lacto_DH-like_sf"/>
</dbReference>
<dbReference type="GO" id="GO:0016491">
    <property type="term" value="F:oxidoreductase activity"/>
    <property type="evidence" value="ECO:0007669"/>
    <property type="project" value="UniProtKB-KW"/>
</dbReference>
<accession>A0A0G4F8X2</accession>
<dbReference type="Pfam" id="PF02615">
    <property type="entry name" value="Ldh_2"/>
    <property type="match status" value="2"/>
</dbReference>
<dbReference type="AlphaFoldDB" id="A0A0G4F8X2"/>
<dbReference type="EMBL" id="CDMZ01000209">
    <property type="protein sequence ID" value="CEM09194.1"/>
    <property type="molecule type" value="Genomic_DNA"/>
</dbReference>
<protein>
    <recommendedName>
        <fullName evidence="4">Malate dehydrogenase</fullName>
    </recommendedName>
</protein>
<organism evidence="3">
    <name type="scientific">Chromera velia CCMP2878</name>
    <dbReference type="NCBI Taxonomy" id="1169474"/>
    <lineage>
        <taxon>Eukaryota</taxon>
        <taxon>Sar</taxon>
        <taxon>Alveolata</taxon>
        <taxon>Colpodellida</taxon>
        <taxon>Chromeraceae</taxon>
        <taxon>Chromera</taxon>
    </lineage>
</organism>
<comment type="similarity">
    <text evidence="1">Belongs to the LDH2/MDH2 oxidoreductase family.</text>
</comment>
<dbReference type="SUPFAM" id="SSF89733">
    <property type="entry name" value="L-sulfolactate dehydrogenase-like"/>
    <property type="match status" value="2"/>
</dbReference>
<dbReference type="Gene3D" id="3.30.1370.60">
    <property type="entry name" value="Hypothetical oxidoreductase yiak, domain 2"/>
    <property type="match status" value="2"/>
</dbReference>
<sequence length="398" mass="42638">MSSKIRVSLEELKRLTRESLRALGHHQDDLQRMVELLVFAQLRGNSQGIVKIPSGGMNPQKDAGEVEVEHETPLSCMLNANRRPGIAGLYRATEEAMSRAKAHGFGLVSWSVCFLERGMDSDWNLIVLKRAGKGGLDVEGRGGEEDRGGSGGTLKSKAAGLHGVCTGTGAIGFYAEKMAKEGLVGFVFTQSPELVAPYGCYEPIFGTNPMAVGMPRRAPLDPIVLDTAMSAIAFFRVHEAKWRGEALPEGAAFDAEGNETTAPEAALKGALRVFDRGYKGSHLALMVEVLGGVLGGGAVKEKKATRDWGSTVFCFRIDLLGKEGEYYDKVEDLVERLKSAKRTEGAPEPLLPGERGNRESAAALSAGAVELDAPLVEKLRELAEKGERGEIVTTAAAL</sequence>
<dbReference type="InterPro" id="IPR003767">
    <property type="entry name" value="Malate/L-lactate_DH-like"/>
</dbReference>
<evidence type="ECO:0000313" key="3">
    <source>
        <dbReference type="EMBL" id="CEM09194.1"/>
    </source>
</evidence>
<evidence type="ECO:0000256" key="1">
    <source>
        <dbReference type="ARBA" id="ARBA00006056"/>
    </source>
</evidence>
<name>A0A0G4F8X2_9ALVE</name>